<name>A0A1M7ZUS9_9FLAO</name>
<feature type="chain" id="PRO_5012139042" description="Lipoprotein" evidence="1">
    <location>
        <begin position="22"/>
        <end position="225"/>
    </location>
</feature>
<dbReference type="STRING" id="416016.SAMN05443547_0897"/>
<organism evidence="2 3">
    <name type="scientific">Flavobacterium cucumis</name>
    <dbReference type="NCBI Taxonomy" id="416016"/>
    <lineage>
        <taxon>Bacteria</taxon>
        <taxon>Pseudomonadati</taxon>
        <taxon>Bacteroidota</taxon>
        <taxon>Flavobacteriia</taxon>
        <taxon>Flavobacteriales</taxon>
        <taxon>Flavobacteriaceae</taxon>
        <taxon>Flavobacterium</taxon>
    </lineage>
</organism>
<dbReference type="AlphaFoldDB" id="A0A1M7ZUS9"/>
<reference evidence="3" key="1">
    <citation type="submission" date="2016-12" db="EMBL/GenBank/DDBJ databases">
        <authorList>
            <person name="Varghese N."/>
            <person name="Submissions S."/>
        </authorList>
    </citation>
    <scope>NUCLEOTIDE SEQUENCE [LARGE SCALE GENOMIC DNA]</scope>
    <source>
        <strain evidence="3">DSM 18830</strain>
    </source>
</reference>
<accession>A0A1M7ZUS9</accession>
<protein>
    <recommendedName>
        <fullName evidence="4">Lipoprotein</fullName>
    </recommendedName>
</protein>
<dbReference type="OrthoDB" id="1356202at2"/>
<gene>
    <name evidence="2" type="ORF">SAMN05443547_0897</name>
</gene>
<dbReference type="PROSITE" id="PS51257">
    <property type="entry name" value="PROKAR_LIPOPROTEIN"/>
    <property type="match status" value="1"/>
</dbReference>
<feature type="signal peptide" evidence="1">
    <location>
        <begin position="1"/>
        <end position="21"/>
    </location>
</feature>
<evidence type="ECO:0008006" key="4">
    <source>
        <dbReference type="Google" id="ProtNLM"/>
    </source>
</evidence>
<dbReference type="RefSeq" id="WP_073581788.1">
    <property type="nucleotide sequence ID" value="NZ_CBCSEA010000002.1"/>
</dbReference>
<dbReference type="EMBL" id="FRYK01000001">
    <property type="protein sequence ID" value="SHO72563.1"/>
    <property type="molecule type" value="Genomic_DNA"/>
</dbReference>
<proteinExistence type="predicted"/>
<keyword evidence="1" id="KW-0732">Signal</keyword>
<evidence type="ECO:0000313" key="2">
    <source>
        <dbReference type="EMBL" id="SHO72563.1"/>
    </source>
</evidence>
<sequence>MTKGNLLVFIFILSLSSCGTAVKTLAGFKNPKVEDKIELSSYFATVLPNESTYFMKVQEKGSEKEIINNILLGLNSELLLFKTTGEKYCYLGTEECGGVQMQNAFKNFNENYAPCKDDNDLTMNTYLTKLCDINGKSIGKEELPKADFYIFQNWNKYSGSKKKLQEDVNWLLNLKKNSDLNVAILFVNGDMLEEWGLEKNGKLPLKFKKENEGFTMTFGELPLKK</sequence>
<dbReference type="Proteomes" id="UP000184611">
    <property type="component" value="Unassembled WGS sequence"/>
</dbReference>
<evidence type="ECO:0000313" key="3">
    <source>
        <dbReference type="Proteomes" id="UP000184611"/>
    </source>
</evidence>
<keyword evidence="3" id="KW-1185">Reference proteome</keyword>
<evidence type="ECO:0000256" key="1">
    <source>
        <dbReference type="SAM" id="SignalP"/>
    </source>
</evidence>